<comment type="function">
    <text evidence="7">Specifically dimethylates two adjacent adenosines (A1518 and A1519) in the loop of a conserved hairpin near the 3'-end of 16S rRNA in the 30S particle. May play a critical role in biogenesis of 30S subunits.</text>
</comment>
<evidence type="ECO:0000256" key="4">
    <source>
        <dbReference type="ARBA" id="ARBA00022679"/>
    </source>
</evidence>
<protein>
    <recommendedName>
        <fullName evidence="7">Ribosomal RNA small subunit methyltransferase A</fullName>
        <ecNumber evidence="7">2.1.1.182</ecNumber>
    </recommendedName>
    <alternativeName>
        <fullName evidence="7">16S rRNA (adenine(1518)-N(6)/adenine(1519)-N(6))-dimethyltransferase</fullName>
    </alternativeName>
    <alternativeName>
        <fullName evidence="7">16S rRNA dimethyladenosine transferase</fullName>
    </alternativeName>
    <alternativeName>
        <fullName evidence="7">16S rRNA dimethylase</fullName>
    </alternativeName>
    <alternativeName>
        <fullName evidence="7">S-adenosylmethionine-6-N', N'-adenosyl(rRNA) dimethyltransferase</fullName>
    </alternativeName>
</protein>
<accession>A0A840UPR1</accession>
<dbReference type="EMBL" id="JACHEO010000001">
    <property type="protein sequence ID" value="MBB5346543.1"/>
    <property type="molecule type" value="Genomic_DNA"/>
</dbReference>
<evidence type="ECO:0000256" key="3">
    <source>
        <dbReference type="ARBA" id="ARBA00022603"/>
    </source>
</evidence>
<evidence type="ECO:0000313" key="11">
    <source>
        <dbReference type="Proteomes" id="UP000539642"/>
    </source>
</evidence>
<gene>
    <name evidence="7" type="primary">rsmA</name>
    <name evidence="7" type="synonym">ksgA</name>
    <name evidence="10" type="ORF">HNQ81_000250</name>
</gene>
<dbReference type="SMART" id="SM00650">
    <property type="entry name" value="rADc"/>
    <property type="match status" value="1"/>
</dbReference>
<dbReference type="InterPro" id="IPR001737">
    <property type="entry name" value="KsgA/Erm"/>
</dbReference>
<dbReference type="SUPFAM" id="SSF53335">
    <property type="entry name" value="S-adenosyl-L-methionine-dependent methyltransferases"/>
    <property type="match status" value="1"/>
</dbReference>
<evidence type="ECO:0000256" key="1">
    <source>
        <dbReference type="ARBA" id="ARBA00022490"/>
    </source>
</evidence>
<comment type="catalytic activity">
    <reaction evidence="7">
        <text>adenosine(1518)/adenosine(1519) in 16S rRNA + 4 S-adenosyl-L-methionine = N(6)-dimethyladenosine(1518)/N(6)-dimethyladenosine(1519) in 16S rRNA + 4 S-adenosyl-L-homocysteine + 4 H(+)</text>
        <dbReference type="Rhea" id="RHEA:19609"/>
        <dbReference type="Rhea" id="RHEA-COMP:10232"/>
        <dbReference type="Rhea" id="RHEA-COMP:10233"/>
        <dbReference type="ChEBI" id="CHEBI:15378"/>
        <dbReference type="ChEBI" id="CHEBI:57856"/>
        <dbReference type="ChEBI" id="CHEBI:59789"/>
        <dbReference type="ChEBI" id="CHEBI:74411"/>
        <dbReference type="ChEBI" id="CHEBI:74493"/>
        <dbReference type="EC" id="2.1.1.182"/>
    </reaction>
</comment>
<dbReference type="InterPro" id="IPR011530">
    <property type="entry name" value="rRNA_adenine_dimethylase"/>
</dbReference>
<comment type="subcellular location">
    <subcellularLocation>
        <location evidence="7">Cytoplasm</location>
    </subcellularLocation>
</comment>
<dbReference type="Gene3D" id="1.10.8.100">
    <property type="entry name" value="Ribosomal RNA adenine dimethylase-like, domain 2"/>
    <property type="match status" value="1"/>
</dbReference>
<dbReference type="Pfam" id="PF00398">
    <property type="entry name" value="RrnaAD"/>
    <property type="match status" value="1"/>
</dbReference>
<feature type="binding site" evidence="7 8">
    <location>
        <position position="73"/>
    </location>
    <ligand>
        <name>S-adenosyl-L-methionine</name>
        <dbReference type="ChEBI" id="CHEBI:59789"/>
    </ligand>
</feature>
<dbReference type="Proteomes" id="UP000539642">
    <property type="component" value="Unassembled WGS sequence"/>
</dbReference>
<reference evidence="10 11" key="1">
    <citation type="submission" date="2020-08" db="EMBL/GenBank/DDBJ databases">
        <title>Genomic Encyclopedia of Type Strains, Phase IV (KMG-IV): sequencing the most valuable type-strain genomes for metagenomic binning, comparative biology and taxonomic classification.</title>
        <authorList>
            <person name="Goeker M."/>
        </authorList>
    </citation>
    <scope>NUCLEOTIDE SEQUENCE [LARGE SCALE GENOMIC DNA]</scope>
    <source>
        <strain evidence="10 11">DSM 28570</strain>
    </source>
</reference>
<keyword evidence="5 7" id="KW-0949">S-adenosyl-L-methionine</keyword>
<dbReference type="PROSITE" id="PS51689">
    <property type="entry name" value="SAM_RNA_A_N6_MT"/>
    <property type="match status" value="1"/>
</dbReference>
<evidence type="ECO:0000313" key="10">
    <source>
        <dbReference type="EMBL" id="MBB5346543.1"/>
    </source>
</evidence>
<keyword evidence="4 7" id="KW-0808">Transferase</keyword>
<evidence type="ECO:0000259" key="9">
    <source>
        <dbReference type="SMART" id="SM00650"/>
    </source>
</evidence>
<dbReference type="CDD" id="cd02440">
    <property type="entry name" value="AdoMet_MTases"/>
    <property type="match status" value="1"/>
</dbReference>
<keyword evidence="3 7" id="KW-0489">Methyltransferase</keyword>
<feature type="binding site" evidence="7 8">
    <location>
        <position position="27"/>
    </location>
    <ligand>
        <name>S-adenosyl-L-methionine</name>
        <dbReference type="ChEBI" id="CHEBI:59789"/>
    </ligand>
</feature>
<dbReference type="PANTHER" id="PTHR11727">
    <property type="entry name" value="DIMETHYLADENOSINE TRANSFERASE"/>
    <property type="match status" value="1"/>
</dbReference>
<evidence type="ECO:0000256" key="2">
    <source>
        <dbReference type="ARBA" id="ARBA00022552"/>
    </source>
</evidence>
<evidence type="ECO:0000256" key="5">
    <source>
        <dbReference type="ARBA" id="ARBA00022691"/>
    </source>
</evidence>
<feature type="binding site" evidence="7 8">
    <location>
        <position position="52"/>
    </location>
    <ligand>
        <name>S-adenosyl-L-methionine</name>
        <dbReference type="ChEBI" id="CHEBI:59789"/>
    </ligand>
</feature>
<name>A0A840UPR1_9BACT</name>
<feature type="binding site" evidence="7 8">
    <location>
        <position position="25"/>
    </location>
    <ligand>
        <name>S-adenosyl-L-methionine</name>
        <dbReference type="ChEBI" id="CHEBI:59789"/>
    </ligand>
</feature>
<evidence type="ECO:0000256" key="6">
    <source>
        <dbReference type="ARBA" id="ARBA00022884"/>
    </source>
</evidence>
<dbReference type="GO" id="GO:0052908">
    <property type="term" value="F:16S rRNA (adenine(1518)-N(6)/adenine(1519)-N(6))-dimethyltransferase activity"/>
    <property type="evidence" value="ECO:0007669"/>
    <property type="project" value="UniProtKB-EC"/>
</dbReference>
<comment type="caution">
    <text evidence="10">The sequence shown here is derived from an EMBL/GenBank/DDBJ whole genome shotgun (WGS) entry which is preliminary data.</text>
</comment>
<dbReference type="EC" id="2.1.1.182" evidence="7"/>
<keyword evidence="6 7" id="KW-0694">RNA-binding</keyword>
<evidence type="ECO:0000256" key="8">
    <source>
        <dbReference type="PROSITE-ProRule" id="PRU01026"/>
    </source>
</evidence>
<feature type="binding site" evidence="7 8">
    <location>
        <position position="120"/>
    </location>
    <ligand>
        <name>S-adenosyl-L-methionine</name>
        <dbReference type="ChEBI" id="CHEBI:59789"/>
    </ligand>
</feature>
<organism evidence="10 11">
    <name type="scientific">Desulfoprunum benzoelyticum</name>
    <dbReference type="NCBI Taxonomy" id="1506996"/>
    <lineage>
        <taxon>Bacteria</taxon>
        <taxon>Pseudomonadati</taxon>
        <taxon>Thermodesulfobacteriota</taxon>
        <taxon>Desulfobulbia</taxon>
        <taxon>Desulfobulbales</taxon>
        <taxon>Desulfobulbaceae</taxon>
        <taxon>Desulfoprunum</taxon>
    </lineage>
</organism>
<dbReference type="AlphaFoldDB" id="A0A840UPR1"/>
<dbReference type="GO" id="GO:0005829">
    <property type="term" value="C:cytosol"/>
    <property type="evidence" value="ECO:0007669"/>
    <property type="project" value="TreeGrafter"/>
</dbReference>
<keyword evidence="2 7" id="KW-0698">rRNA processing</keyword>
<comment type="similarity">
    <text evidence="7">Belongs to the class I-like SAM-binding methyltransferase superfamily. rRNA adenine N(6)-methyltransferase family. RsmA subfamily.</text>
</comment>
<dbReference type="PROSITE" id="PS01131">
    <property type="entry name" value="RRNA_A_DIMETH"/>
    <property type="match status" value="1"/>
</dbReference>
<dbReference type="PANTHER" id="PTHR11727:SF7">
    <property type="entry name" value="DIMETHYLADENOSINE TRANSFERASE-RELATED"/>
    <property type="match status" value="1"/>
</dbReference>
<keyword evidence="11" id="KW-1185">Reference proteome</keyword>
<dbReference type="InterPro" id="IPR023165">
    <property type="entry name" value="rRNA_Ade_diMease-like_C"/>
</dbReference>
<feature type="domain" description="Ribosomal RNA adenine methylase transferase N-terminal" evidence="9">
    <location>
        <begin position="32"/>
        <end position="205"/>
    </location>
</feature>
<sequence length="297" mass="33350">MSVYGKTRSALQQHHLAPKKKFGQNFLVHRHTAEAIVRAGEIGPDDVIVEVGVGLAALTLPLAQTARRVVGIEIDSGIIRFHQQEHDLPDNVILLHRDILKTDFDELEQQCGGRLKIIANLPYSISNPFIFKLIENRRHVEKATIMLQKEVADRLLAAPGSKDYGIPSVLLQHCARVRKMLTLSPAEFHPQPKIDSVVIQIAFHLQQDRSDVLSPEEMELFTKIVRAAFSQRRKTILNTLSSANFFPALPDRNDVKKLTEDVIITAGLSPQVRPETLPIKAFEDLSRSFHRFLTGTA</sequence>
<dbReference type="InterPro" id="IPR020598">
    <property type="entry name" value="rRNA_Ade_methylase_Trfase_N"/>
</dbReference>
<dbReference type="NCBIfam" id="TIGR00755">
    <property type="entry name" value="ksgA"/>
    <property type="match status" value="1"/>
</dbReference>
<evidence type="ECO:0000256" key="7">
    <source>
        <dbReference type="HAMAP-Rule" id="MF_00607"/>
    </source>
</evidence>
<dbReference type="Gene3D" id="3.40.50.150">
    <property type="entry name" value="Vaccinia Virus protein VP39"/>
    <property type="match status" value="1"/>
</dbReference>
<proteinExistence type="inferred from homology"/>
<dbReference type="InterPro" id="IPR020596">
    <property type="entry name" value="rRNA_Ade_Mease_Trfase_CS"/>
</dbReference>
<dbReference type="InterPro" id="IPR029063">
    <property type="entry name" value="SAM-dependent_MTases_sf"/>
</dbReference>
<keyword evidence="1 7" id="KW-0963">Cytoplasm</keyword>
<dbReference type="RefSeq" id="WP_183347483.1">
    <property type="nucleotide sequence ID" value="NZ_JACHEO010000001.1"/>
</dbReference>
<dbReference type="HAMAP" id="MF_00607">
    <property type="entry name" value="16SrRNA_methyltr_A"/>
    <property type="match status" value="1"/>
</dbReference>
<dbReference type="GO" id="GO:0003723">
    <property type="term" value="F:RNA binding"/>
    <property type="evidence" value="ECO:0007669"/>
    <property type="project" value="UniProtKB-UniRule"/>
</dbReference>
<feature type="binding site" evidence="7 8">
    <location>
        <position position="98"/>
    </location>
    <ligand>
        <name>S-adenosyl-L-methionine</name>
        <dbReference type="ChEBI" id="CHEBI:59789"/>
    </ligand>
</feature>